<evidence type="ECO:0000313" key="1">
    <source>
        <dbReference type="EMBL" id="CAG8747271.1"/>
    </source>
</evidence>
<protein>
    <submittedName>
        <fullName evidence="1">6888_t:CDS:1</fullName>
    </submittedName>
</protein>
<proteinExistence type="predicted"/>
<reference evidence="1" key="1">
    <citation type="submission" date="2021-06" db="EMBL/GenBank/DDBJ databases">
        <authorList>
            <person name="Kallberg Y."/>
            <person name="Tangrot J."/>
            <person name="Rosling A."/>
        </authorList>
    </citation>
    <scope>NUCLEOTIDE SEQUENCE</scope>
    <source>
        <strain evidence="1">28 12/20/2015</strain>
    </source>
</reference>
<feature type="non-terminal residue" evidence="1">
    <location>
        <position position="41"/>
    </location>
</feature>
<dbReference type="Proteomes" id="UP000789366">
    <property type="component" value="Unassembled WGS sequence"/>
</dbReference>
<sequence>AIKIQRIIQEDLTLHWTYPNDIGIYTLFFNLRFKDLEFLTQ</sequence>
<organism evidence="1 2">
    <name type="scientific">Cetraspora pellucida</name>
    <dbReference type="NCBI Taxonomy" id="1433469"/>
    <lineage>
        <taxon>Eukaryota</taxon>
        <taxon>Fungi</taxon>
        <taxon>Fungi incertae sedis</taxon>
        <taxon>Mucoromycota</taxon>
        <taxon>Glomeromycotina</taxon>
        <taxon>Glomeromycetes</taxon>
        <taxon>Diversisporales</taxon>
        <taxon>Gigasporaceae</taxon>
        <taxon>Cetraspora</taxon>
    </lineage>
</organism>
<name>A0ACA9QG87_9GLOM</name>
<gene>
    <name evidence="1" type="ORF">SPELUC_LOCUS14221</name>
</gene>
<comment type="caution">
    <text evidence="1">The sequence shown here is derived from an EMBL/GenBank/DDBJ whole genome shotgun (WGS) entry which is preliminary data.</text>
</comment>
<accession>A0ACA9QG87</accession>
<dbReference type="EMBL" id="CAJVPW010040964">
    <property type="protein sequence ID" value="CAG8747271.1"/>
    <property type="molecule type" value="Genomic_DNA"/>
</dbReference>
<keyword evidence="2" id="KW-1185">Reference proteome</keyword>
<evidence type="ECO:0000313" key="2">
    <source>
        <dbReference type="Proteomes" id="UP000789366"/>
    </source>
</evidence>
<feature type="non-terminal residue" evidence="1">
    <location>
        <position position="1"/>
    </location>
</feature>